<keyword evidence="5 17" id="KW-0808">Transferase</keyword>
<evidence type="ECO:0000256" key="1">
    <source>
        <dbReference type="ARBA" id="ARBA00004496"/>
    </source>
</evidence>
<keyword evidence="6" id="KW-0133">Cell shape</keyword>
<dbReference type="RefSeq" id="WP_137393980.1">
    <property type="nucleotide sequence ID" value="NZ_CP124733.1"/>
</dbReference>
<dbReference type="PANTHER" id="PTHR43783:SF1">
    <property type="entry name" value="UDP-N-ACETYLGLUCOSAMINE 1-CARBOXYVINYLTRANSFERASE"/>
    <property type="match status" value="1"/>
</dbReference>
<evidence type="ECO:0000313" key="17">
    <source>
        <dbReference type="EMBL" id="WHA42046.1"/>
    </source>
</evidence>
<dbReference type="GO" id="GO:0009252">
    <property type="term" value="P:peptidoglycan biosynthetic process"/>
    <property type="evidence" value="ECO:0007669"/>
    <property type="project" value="UniProtKB-KW"/>
</dbReference>
<dbReference type="Proteomes" id="UP000298664">
    <property type="component" value="Chromosome Circular"/>
</dbReference>
<comment type="catalytic activity">
    <reaction evidence="15">
        <text>phosphoenolpyruvate + UDP-N-acetyl-alpha-D-glucosamine = UDP-N-acetyl-3-O-(1-carboxyvinyl)-alpha-D-glucosamine + phosphate</text>
        <dbReference type="Rhea" id="RHEA:18681"/>
        <dbReference type="ChEBI" id="CHEBI:43474"/>
        <dbReference type="ChEBI" id="CHEBI:57705"/>
        <dbReference type="ChEBI" id="CHEBI:58702"/>
        <dbReference type="ChEBI" id="CHEBI:68483"/>
        <dbReference type="EC" id="2.5.1.7"/>
    </reaction>
</comment>
<dbReference type="NCBIfam" id="NF006873">
    <property type="entry name" value="PRK09369.1"/>
    <property type="match status" value="1"/>
</dbReference>
<dbReference type="GO" id="GO:0005737">
    <property type="term" value="C:cytoplasm"/>
    <property type="evidence" value="ECO:0007669"/>
    <property type="project" value="UniProtKB-SubCell"/>
</dbReference>
<evidence type="ECO:0000256" key="10">
    <source>
        <dbReference type="ARBA" id="ARBA00038367"/>
    </source>
</evidence>
<evidence type="ECO:0000259" key="16">
    <source>
        <dbReference type="Pfam" id="PF00275"/>
    </source>
</evidence>
<evidence type="ECO:0000313" key="18">
    <source>
        <dbReference type="Proteomes" id="UP000298664"/>
    </source>
</evidence>
<keyword evidence="3" id="KW-0963">Cytoplasm</keyword>
<dbReference type="EC" id="2.5.1.7" evidence="11"/>
<accession>A0AAF0H8Y8</accession>
<comment type="subcellular location">
    <subcellularLocation>
        <location evidence="1">Cytoplasm</location>
    </subcellularLocation>
</comment>
<keyword evidence="9" id="KW-0961">Cell wall biogenesis/degradation</keyword>
<comment type="similarity">
    <text evidence="10">Belongs to the EPSP synthase family. MurA subfamily.</text>
</comment>
<evidence type="ECO:0000256" key="8">
    <source>
        <dbReference type="ARBA" id="ARBA00023306"/>
    </source>
</evidence>
<comment type="pathway">
    <text evidence="2">Cell wall biogenesis; peptidoglycan biosynthesis.</text>
</comment>
<keyword evidence="4" id="KW-0132">Cell division</keyword>
<dbReference type="AlphaFoldDB" id="A0AAF0H8Y8"/>
<evidence type="ECO:0000256" key="2">
    <source>
        <dbReference type="ARBA" id="ARBA00004752"/>
    </source>
</evidence>
<dbReference type="InterPro" id="IPR050068">
    <property type="entry name" value="MurA_subfamily"/>
</dbReference>
<dbReference type="Gene3D" id="3.65.10.10">
    <property type="entry name" value="Enolpyruvate transferase domain"/>
    <property type="match status" value="2"/>
</dbReference>
<gene>
    <name evidence="17" type="ORF">CFBP5477_005290</name>
</gene>
<dbReference type="PANTHER" id="PTHR43783">
    <property type="entry name" value="UDP-N-ACETYLGLUCOSAMINE 1-CARBOXYVINYLTRANSFERASE"/>
    <property type="match status" value="1"/>
</dbReference>
<evidence type="ECO:0000256" key="12">
    <source>
        <dbReference type="ARBA" id="ARBA00039754"/>
    </source>
</evidence>
<dbReference type="EMBL" id="CP124733">
    <property type="protein sequence ID" value="WHA42046.1"/>
    <property type="molecule type" value="Genomic_DNA"/>
</dbReference>
<evidence type="ECO:0000256" key="4">
    <source>
        <dbReference type="ARBA" id="ARBA00022618"/>
    </source>
</evidence>
<sequence length="428" mass="45891">MTDLIVNGGRPISGTVRPSGNKNAVLPMLCASILTDEPVTLENVPEISDIDKLLSYFAAMGSSIDRDLEAGRLTIRHNGEAFKHGTAELPVGIRAAVLLLGPVLWRNKSLIFDTTAKGCALGVREIDPHLEVLEHLGGRIASTNPLEVKLDGDLTGAELWPDYASVTATETFAMTAALAKGVSTLTNAASEPHVQALCDMLTAMGAKIEGAGTSRLTITGVEKLGGVTARVPDDHHEVATYLAIGGVTGGRLTVETDMGPHMPLILRQFEKLGMSFDVEDGRITVTGWSREIAQPHTLEMLPKIEAAPWPYFPADLLPQAIGVSVGCKGDILFWNKVYEGALGWCSELLKFGARAHLSDPHRLIVCGGNALRPATVEAPYIIRVVPALLIAAMQIEGQSTILHADPLRRAYPHFVEKLTALGAEISWR</sequence>
<keyword evidence="8" id="KW-0131">Cell cycle</keyword>
<dbReference type="InterPro" id="IPR001986">
    <property type="entry name" value="Enolpyruvate_Tfrase_dom"/>
</dbReference>
<dbReference type="InterPro" id="IPR036968">
    <property type="entry name" value="Enolpyruvate_Tfrase_sf"/>
</dbReference>
<evidence type="ECO:0000256" key="14">
    <source>
        <dbReference type="ARBA" id="ARBA00042842"/>
    </source>
</evidence>
<dbReference type="InterPro" id="IPR013792">
    <property type="entry name" value="RNA3'P_cycl/enolpyr_Trfase_a/b"/>
</dbReference>
<dbReference type="GO" id="GO:0008360">
    <property type="term" value="P:regulation of cell shape"/>
    <property type="evidence" value="ECO:0007669"/>
    <property type="project" value="UniProtKB-KW"/>
</dbReference>
<reference evidence="17" key="1">
    <citation type="submission" date="2023-05" db="EMBL/GenBank/DDBJ databases">
        <title>Complete genome sequence of Agrobacterium larrymoorei CFBP5477.</title>
        <authorList>
            <person name="Yen H.-C."/>
            <person name="Chou L."/>
            <person name="Lin Y.-C."/>
            <person name="Lai E.-M."/>
            <person name="Kuo C.-H."/>
        </authorList>
    </citation>
    <scope>NUCLEOTIDE SEQUENCE</scope>
    <source>
        <strain evidence="17">CFBP5477</strain>
    </source>
</reference>
<dbReference type="GO" id="GO:0008760">
    <property type="term" value="F:UDP-N-acetylglucosamine 1-carboxyvinyltransferase activity"/>
    <property type="evidence" value="ECO:0007669"/>
    <property type="project" value="UniProtKB-EC"/>
</dbReference>
<protein>
    <recommendedName>
        <fullName evidence="12">UDP-N-acetylglucosamine 1-carboxyvinyltransferase</fullName>
        <ecNumber evidence="11">2.5.1.7</ecNumber>
    </recommendedName>
    <alternativeName>
        <fullName evidence="13">Enoylpyruvate transferase</fullName>
    </alternativeName>
    <alternativeName>
        <fullName evidence="14">UDP-N-acetylglucosamine enolpyruvyl transferase</fullName>
    </alternativeName>
</protein>
<keyword evidence="7" id="KW-0573">Peptidoglycan synthesis</keyword>
<evidence type="ECO:0000256" key="11">
    <source>
        <dbReference type="ARBA" id="ARBA00039108"/>
    </source>
</evidence>
<name>A0AAF0H8Y8_9HYPH</name>
<dbReference type="GO" id="GO:0071555">
    <property type="term" value="P:cell wall organization"/>
    <property type="evidence" value="ECO:0007669"/>
    <property type="project" value="UniProtKB-KW"/>
</dbReference>
<dbReference type="SUPFAM" id="SSF55205">
    <property type="entry name" value="EPT/RTPC-like"/>
    <property type="match status" value="1"/>
</dbReference>
<evidence type="ECO:0000256" key="3">
    <source>
        <dbReference type="ARBA" id="ARBA00022490"/>
    </source>
</evidence>
<evidence type="ECO:0000256" key="9">
    <source>
        <dbReference type="ARBA" id="ARBA00023316"/>
    </source>
</evidence>
<evidence type="ECO:0000256" key="5">
    <source>
        <dbReference type="ARBA" id="ARBA00022679"/>
    </source>
</evidence>
<feature type="domain" description="Enolpyruvate transferase" evidence="16">
    <location>
        <begin position="7"/>
        <end position="418"/>
    </location>
</feature>
<evidence type="ECO:0000256" key="13">
    <source>
        <dbReference type="ARBA" id="ARBA00042443"/>
    </source>
</evidence>
<evidence type="ECO:0000256" key="6">
    <source>
        <dbReference type="ARBA" id="ARBA00022960"/>
    </source>
</evidence>
<evidence type="ECO:0000256" key="15">
    <source>
        <dbReference type="ARBA" id="ARBA00047527"/>
    </source>
</evidence>
<organism evidence="17 18">
    <name type="scientific">Agrobacterium larrymoorei</name>
    <dbReference type="NCBI Taxonomy" id="160699"/>
    <lineage>
        <taxon>Bacteria</taxon>
        <taxon>Pseudomonadati</taxon>
        <taxon>Pseudomonadota</taxon>
        <taxon>Alphaproteobacteria</taxon>
        <taxon>Hyphomicrobiales</taxon>
        <taxon>Rhizobiaceae</taxon>
        <taxon>Rhizobium/Agrobacterium group</taxon>
        <taxon>Agrobacterium</taxon>
    </lineage>
</organism>
<proteinExistence type="inferred from homology"/>
<dbReference type="GO" id="GO:0051301">
    <property type="term" value="P:cell division"/>
    <property type="evidence" value="ECO:0007669"/>
    <property type="project" value="UniProtKB-KW"/>
</dbReference>
<dbReference type="Pfam" id="PF00275">
    <property type="entry name" value="EPSP_synthase"/>
    <property type="match status" value="1"/>
</dbReference>
<evidence type="ECO:0000256" key="7">
    <source>
        <dbReference type="ARBA" id="ARBA00022984"/>
    </source>
</evidence>